<name>A0ABR3IZZ4_9AGAR</name>
<keyword evidence="3" id="KW-1185">Reference proteome</keyword>
<evidence type="ECO:0008006" key="4">
    <source>
        <dbReference type="Google" id="ProtNLM"/>
    </source>
</evidence>
<comment type="caution">
    <text evidence="2">The sequence shown here is derived from an EMBL/GenBank/DDBJ whole genome shotgun (WGS) entry which is preliminary data.</text>
</comment>
<evidence type="ECO:0000313" key="3">
    <source>
        <dbReference type="Proteomes" id="UP001556367"/>
    </source>
</evidence>
<dbReference type="EMBL" id="JASNQZ010000012">
    <property type="protein sequence ID" value="KAL0948765.1"/>
    <property type="molecule type" value="Genomic_DNA"/>
</dbReference>
<evidence type="ECO:0000313" key="2">
    <source>
        <dbReference type="EMBL" id="KAL0948765.1"/>
    </source>
</evidence>
<dbReference type="Proteomes" id="UP001556367">
    <property type="component" value="Unassembled WGS sequence"/>
</dbReference>
<proteinExistence type="predicted"/>
<organism evidence="2 3">
    <name type="scientific">Hohenbuehelia grisea</name>
    <dbReference type="NCBI Taxonomy" id="104357"/>
    <lineage>
        <taxon>Eukaryota</taxon>
        <taxon>Fungi</taxon>
        <taxon>Dikarya</taxon>
        <taxon>Basidiomycota</taxon>
        <taxon>Agaricomycotina</taxon>
        <taxon>Agaricomycetes</taxon>
        <taxon>Agaricomycetidae</taxon>
        <taxon>Agaricales</taxon>
        <taxon>Pleurotineae</taxon>
        <taxon>Pleurotaceae</taxon>
        <taxon>Hohenbuehelia</taxon>
    </lineage>
</organism>
<reference evidence="3" key="1">
    <citation type="submission" date="2024-06" db="EMBL/GenBank/DDBJ databases">
        <title>Multi-omics analyses provide insights into the biosynthesis of the anticancer antibiotic pleurotin in Hohenbuehelia grisea.</title>
        <authorList>
            <person name="Weaver J.A."/>
            <person name="Alberti F."/>
        </authorList>
    </citation>
    <scope>NUCLEOTIDE SEQUENCE [LARGE SCALE GENOMIC DNA]</scope>
    <source>
        <strain evidence="3">T-177</strain>
    </source>
</reference>
<feature type="region of interest" description="Disordered" evidence="1">
    <location>
        <begin position="95"/>
        <end position="116"/>
    </location>
</feature>
<sequence length="116" mass="12661">MCVLENAADLDVPGQLDELAMPLTIPWCSLASLLDTDICLMYILFRGIPHRSFSAFSHALDAGSDRDTFSVSTGNAFPYKSSSGSWTRSRSCYKRAPSSTKDPRLSHSHSFIGASI</sequence>
<protein>
    <recommendedName>
        <fullName evidence="4">Pheromone receptor</fullName>
    </recommendedName>
</protein>
<gene>
    <name evidence="2" type="ORF">HGRIS_008896</name>
</gene>
<accession>A0ABR3IZZ4</accession>
<evidence type="ECO:0000256" key="1">
    <source>
        <dbReference type="SAM" id="MobiDB-lite"/>
    </source>
</evidence>